<keyword evidence="10" id="KW-1185">Reference proteome</keyword>
<comment type="similarity">
    <text evidence="2">Belongs to the YkuD family.</text>
</comment>
<proteinExistence type="inferred from homology"/>
<keyword evidence="5 7" id="KW-0573">Peptidoglycan synthesis</keyword>
<dbReference type="CDD" id="cd16913">
    <property type="entry name" value="YkuD_like"/>
    <property type="match status" value="1"/>
</dbReference>
<evidence type="ECO:0000256" key="7">
    <source>
        <dbReference type="PROSITE-ProRule" id="PRU01373"/>
    </source>
</evidence>
<dbReference type="InterPro" id="IPR005490">
    <property type="entry name" value="LD_TPept_cat_dom"/>
</dbReference>
<comment type="caution">
    <text evidence="9">The sequence shown here is derived from an EMBL/GenBank/DDBJ whole genome shotgun (WGS) entry which is preliminary data.</text>
</comment>
<feature type="active site" description="Nucleophile" evidence="7">
    <location>
        <position position="411"/>
    </location>
</feature>
<evidence type="ECO:0000256" key="1">
    <source>
        <dbReference type="ARBA" id="ARBA00004752"/>
    </source>
</evidence>
<dbReference type="InterPro" id="IPR045380">
    <property type="entry name" value="LD_TPept_scaffold_dom"/>
</dbReference>
<dbReference type="PROSITE" id="PS52029">
    <property type="entry name" value="LD_TPASE"/>
    <property type="match status" value="1"/>
</dbReference>
<dbReference type="Gene3D" id="2.40.440.10">
    <property type="entry name" value="L,D-transpeptidase catalytic domain-like"/>
    <property type="match status" value="1"/>
</dbReference>
<comment type="pathway">
    <text evidence="1 7">Cell wall biogenesis; peptidoglycan biosynthesis.</text>
</comment>
<dbReference type="RefSeq" id="WP_344766163.1">
    <property type="nucleotide sequence ID" value="NZ_BAABAK010000009.1"/>
</dbReference>
<reference evidence="10" key="1">
    <citation type="journal article" date="2019" name="Int. J. Syst. Evol. Microbiol.">
        <title>The Global Catalogue of Microorganisms (GCM) 10K type strain sequencing project: providing services to taxonomists for standard genome sequencing and annotation.</title>
        <authorList>
            <consortium name="The Broad Institute Genomics Platform"/>
            <consortium name="The Broad Institute Genome Sequencing Center for Infectious Disease"/>
            <person name="Wu L."/>
            <person name="Ma J."/>
        </authorList>
    </citation>
    <scope>NUCLEOTIDE SEQUENCE [LARGE SCALE GENOMIC DNA]</scope>
    <source>
        <strain evidence="10">JCM 17338</strain>
    </source>
</reference>
<evidence type="ECO:0000259" key="8">
    <source>
        <dbReference type="PROSITE" id="PS52029"/>
    </source>
</evidence>
<evidence type="ECO:0000313" key="10">
    <source>
        <dbReference type="Proteomes" id="UP001501081"/>
    </source>
</evidence>
<feature type="active site" description="Proton donor/acceptor" evidence="7">
    <location>
        <position position="392"/>
    </location>
</feature>
<feature type="domain" description="L,D-TPase catalytic" evidence="8">
    <location>
        <begin position="237"/>
        <end position="434"/>
    </location>
</feature>
<protein>
    <recommendedName>
        <fullName evidence="8">L,D-TPase catalytic domain-containing protein</fullName>
    </recommendedName>
</protein>
<dbReference type="InterPro" id="IPR038063">
    <property type="entry name" value="Transpep_catalytic_dom"/>
</dbReference>
<dbReference type="Pfam" id="PF03734">
    <property type="entry name" value="YkuD"/>
    <property type="match status" value="1"/>
</dbReference>
<evidence type="ECO:0000256" key="3">
    <source>
        <dbReference type="ARBA" id="ARBA00022679"/>
    </source>
</evidence>
<sequence length="512" mass="59695">MKTFIAIFFPAALVYFFVAHTSKPSTGELLAKSLGKDIYKNFDSIKYDSVFLNEFNSLCKQNQNFLTLKKHFGDKVSPDFTIRFFGAKGLDTLTNHLDHSFVHGFNSDTFYTRELKDLIVALKADHITNIDESYSKLAQLEILAFLKYTSYLKFGVVNPKKIYLRYNIDVKQADSLFIPQMLASVSIIDTLNNIQNKSKQYVALQKAYLSLKNDSLKKILAINMERLRWVLPVKTGKYIQVNIPDFRLVYFNGDDTITTMKVCVGEKRDADYDKKIKIYEKTRDLEDKPNSRETPQLFSTIKTIYSNPEWNIPESIAQTEIYTMAKQNSSYLRRHNILVYHKNKLIENPSNIRWYKYDRKKLPFLFVQQSGQGNSLGKLKFIFPNASSVYLHDTNIKSVFKLQDRAISHGCIRLEKPLQLAWHIMDNETSFEKVRTELGLKPLKETAEKKNVIIKQKKAEKPQLKPMRFLLDNETPLLITYHTAWAKNGKIEYRKDVYKMDDKLWIAMKKII</sequence>
<evidence type="ECO:0000256" key="6">
    <source>
        <dbReference type="ARBA" id="ARBA00023316"/>
    </source>
</evidence>
<evidence type="ECO:0000256" key="5">
    <source>
        <dbReference type="ARBA" id="ARBA00022984"/>
    </source>
</evidence>
<keyword evidence="3" id="KW-0808">Transferase</keyword>
<name>A0ABP7PE22_9SPHI</name>
<evidence type="ECO:0000313" key="9">
    <source>
        <dbReference type="EMBL" id="GAA3963967.1"/>
    </source>
</evidence>
<gene>
    <name evidence="9" type="ORF">GCM10022246_16470</name>
</gene>
<evidence type="ECO:0000256" key="4">
    <source>
        <dbReference type="ARBA" id="ARBA00022960"/>
    </source>
</evidence>
<accession>A0ABP7PE22</accession>
<dbReference type="PANTHER" id="PTHR41533">
    <property type="entry name" value="L,D-TRANSPEPTIDASE HI_1667-RELATED"/>
    <property type="match status" value="1"/>
</dbReference>
<evidence type="ECO:0000256" key="2">
    <source>
        <dbReference type="ARBA" id="ARBA00005992"/>
    </source>
</evidence>
<dbReference type="EMBL" id="BAABAK010000009">
    <property type="protein sequence ID" value="GAA3963967.1"/>
    <property type="molecule type" value="Genomic_DNA"/>
</dbReference>
<dbReference type="SUPFAM" id="SSF141523">
    <property type="entry name" value="L,D-transpeptidase catalytic domain-like"/>
    <property type="match status" value="1"/>
</dbReference>
<dbReference type="Proteomes" id="UP001501081">
    <property type="component" value="Unassembled WGS sequence"/>
</dbReference>
<dbReference type="Pfam" id="PF20142">
    <property type="entry name" value="Scaffold"/>
    <property type="match status" value="1"/>
</dbReference>
<organism evidence="9 10">
    <name type="scientific">Pedobacter ginsengiterrae</name>
    <dbReference type="NCBI Taxonomy" id="871696"/>
    <lineage>
        <taxon>Bacteria</taxon>
        <taxon>Pseudomonadati</taxon>
        <taxon>Bacteroidota</taxon>
        <taxon>Sphingobacteriia</taxon>
        <taxon>Sphingobacteriales</taxon>
        <taxon>Sphingobacteriaceae</taxon>
        <taxon>Pedobacter</taxon>
    </lineage>
</organism>
<dbReference type="PANTHER" id="PTHR41533:SF2">
    <property type="entry name" value="BLR7131 PROTEIN"/>
    <property type="match status" value="1"/>
</dbReference>
<keyword evidence="4 7" id="KW-0133">Cell shape</keyword>
<dbReference type="InterPro" id="IPR052905">
    <property type="entry name" value="LD-transpeptidase_YkuD-like"/>
</dbReference>
<keyword evidence="6 7" id="KW-0961">Cell wall biogenesis/degradation</keyword>